<dbReference type="PaxDb" id="4113-PGSC0003DMT400094665"/>
<dbReference type="AlphaFoldDB" id="M1DUL6"/>
<dbReference type="EnsemblPlants" id="PGSC0003DMT400094665">
    <property type="protein sequence ID" value="PGSC0003DMT400094665"/>
    <property type="gene ID" value="PGSC0003DMG400044236"/>
</dbReference>
<accession>M1DUL6</accession>
<dbReference type="HOGENOM" id="CLU_2744943_0_0_1"/>
<evidence type="ECO:0000313" key="2">
    <source>
        <dbReference type="Proteomes" id="UP000011115"/>
    </source>
</evidence>
<organism evidence="1 2">
    <name type="scientific">Solanum tuberosum</name>
    <name type="common">Potato</name>
    <dbReference type="NCBI Taxonomy" id="4113"/>
    <lineage>
        <taxon>Eukaryota</taxon>
        <taxon>Viridiplantae</taxon>
        <taxon>Streptophyta</taxon>
        <taxon>Embryophyta</taxon>
        <taxon>Tracheophyta</taxon>
        <taxon>Spermatophyta</taxon>
        <taxon>Magnoliopsida</taxon>
        <taxon>eudicotyledons</taxon>
        <taxon>Gunneridae</taxon>
        <taxon>Pentapetalae</taxon>
        <taxon>asterids</taxon>
        <taxon>lamiids</taxon>
        <taxon>Solanales</taxon>
        <taxon>Solanaceae</taxon>
        <taxon>Solanoideae</taxon>
        <taxon>Solaneae</taxon>
        <taxon>Solanum</taxon>
    </lineage>
</organism>
<proteinExistence type="predicted"/>
<evidence type="ECO:0000313" key="1">
    <source>
        <dbReference type="EnsemblPlants" id="PGSC0003DMT400094665"/>
    </source>
</evidence>
<protein>
    <submittedName>
        <fullName evidence="1">Uncharacterized protein</fullName>
    </submittedName>
</protein>
<name>M1DUL6_SOLTU</name>
<sequence>MVYGKRSTNRMRVNDSEMALVQIVQDFCLFVGDPMVDQDGPLGRVLYSVSRLGYTFGRDTDDLESSDSNGM</sequence>
<reference evidence="2" key="1">
    <citation type="journal article" date="2011" name="Nature">
        <title>Genome sequence and analysis of the tuber crop potato.</title>
        <authorList>
            <consortium name="The Potato Genome Sequencing Consortium"/>
        </authorList>
    </citation>
    <scope>NUCLEOTIDE SEQUENCE [LARGE SCALE GENOMIC DNA]</scope>
    <source>
        <strain evidence="2">cv. DM1-3 516 R44</strain>
    </source>
</reference>
<dbReference type="Proteomes" id="UP000011115">
    <property type="component" value="Unassembled WGS sequence"/>
</dbReference>
<keyword evidence="2" id="KW-1185">Reference proteome</keyword>
<dbReference type="InParanoid" id="M1DUL6"/>
<dbReference type="Gramene" id="PGSC0003DMT400094665">
    <property type="protein sequence ID" value="PGSC0003DMT400094665"/>
    <property type="gene ID" value="PGSC0003DMG400044236"/>
</dbReference>
<reference evidence="1" key="2">
    <citation type="submission" date="2015-06" db="UniProtKB">
        <authorList>
            <consortium name="EnsemblPlants"/>
        </authorList>
    </citation>
    <scope>IDENTIFICATION</scope>
    <source>
        <strain evidence="1">DM1-3 516 R44</strain>
    </source>
</reference>